<dbReference type="EMBL" id="MUJZ01002201">
    <property type="protein sequence ID" value="OTF83772.1"/>
    <property type="molecule type" value="Genomic_DNA"/>
</dbReference>
<evidence type="ECO:0000313" key="1">
    <source>
        <dbReference type="EMBL" id="OTF83772.1"/>
    </source>
</evidence>
<reference evidence="1 2" key="1">
    <citation type="submission" date="2017-03" db="EMBL/GenBank/DDBJ databases">
        <title>Genome Survey of Euroglyphus maynei.</title>
        <authorList>
            <person name="Arlian L.G."/>
            <person name="Morgan M.S."/>
            <person name="Rider S.D."/>
        </authorList>
    </citation>
    <scope>NUCLEOTIDE SEQUENCE [LARGE SCALE GENOMIC DNA]</scope>
    <source>
        <strain evidence="1">Arlian Lab</strain>
        <tissue evidence="1">Whole body</tissue>
    </source>
</reference>
<sequence>MIDCYRYDHNSTACSSSLLPIAESDKDCYHYGQPDQSNRTESVCCARKSCLTCRIGDRIIMNGQIVQNHHLCQSHHCH</sequence>
<protein>
    <submittedName>
        <fullName evidence="1">Uncharacterized protein</fullName>
    </submittedName>
</protein>
<gene>
    <name evidence="1" type="ORF">BLA29_013602</name>
</gene>
<dbReference type="Proteomes" id="UP000194236">
    <property type="component" value="Unassembled WGS sequence"/>
</dbReference>
<organism evidence="1 2">
    <name type="scientific">Euroglyphus maynei</name>
    <name type="common">Mayne's house dust mite</name>
    <dbReference type="NCBI Taxonomy" id="6958"/>
    <lineage>
        <taxon>Eukaryota</taxon>
        <taxon>Metazoa</taxon>
        <taxon>Ecdysozoa</taxon>
        <taxon>Arthropoda</taxon>
        <taxon>Chelicerata</taxon>
        <taxon>Arachnida</taxon>
        <taxon>Acari</taxon>
        <taxon>Acariformes</taxon>
        <taxon>Sarcoptiformes</taxon>
        <taxon>Astigmata</taxon>
        <taxon>Psoroptidia</taxon>
        <taxon>Analgoidea</taxon>
        <taxon>Pyroglyphidae</taxon>
        <taxon>Pyroglyphinae</taxon>
        <taxon>Euroglyphus</taxon>
    </lineage>
</organism>
<evidence type="ECO:0000313" key="2">
    <source>
        <dbReference type="Proteomes" id="UP000194236"/>
    </source>
</evidence>
<name>A0A1Y3BSM0_EURMA</name>
<accession>A0A1Y3BSM0</accession>
<proteinExistence type="predicted"/>
<dbReference type="AlphaFoldDB" id="A0A1Y3BSM0"/>
<feature type="non-terminal residue" evidence="1">
    <location>
        <position position="78"/>
    </location>
</feature>
<comment type="caution">
    <text evidence="1">The sequence shown here is derived from an EMBL/GenBank/DDBJ whole genome shotgun (WGS) entry which is preliminary data.</text>
</comment>
<keyword evidence="2" id="KW-1185">Reference proteome</keyword>